<keyword evidence="2" id="KW-0472">Membrane</keyword>
<dbReference type="EMBL" id="JACCFS010000001">
    <property type="protein sequence ID" value="NYJ35675.1"/>
    <property type="molecule type" value="Genomic_DNA"/>
</dbReference>
<evidence type="ECO:0000256" key="1">
    <source>
        <dbReference type="SAM" id="MobiDB-lite"/>
    </source>
</evidence>
<sequence>MLESSVHLPSLIGAILLVLAGIAALIGAFAAPSGRKGLTAAAGGLILVASIVFLFLTVAYFRLEEIFATFFDGRTSFILLDVIDFLFLALFDAGLVLLVFAATRRLARPRPAHPPHAPVGPYQPGPAQR</sequence>
<feature type="compositionally biased region" description="Pro residues" evidence="1">
    <location>
        <begin position="114"/>
        <end position="129"/>
    </location>
</feature>
<organism evidence="3 4">
    <name type="scientific">Nocardiopsis aegyptia</name>
    <dbReference type="NCBI Taxonomy" id="220378"/>
    <lineage>
        <taxon>Bacteria</taxon>
        <taxon>Bacillati</taxon>
        <taxon>Actinomycetota</taxon>
        <taxon>Actinomycetes</taxon>
        <taxon>Streptosporangiales</taxon>
        <taxon>Nocardiopsidaceae</taxon>
        <taxon>Nocardiopsis</taxon>
    </lineage>
</organism>
<reference evidence="3 4" key="1">
    <citation type="submission" date="2020-07" db="EMBL/GenBank/DDBJ databases">
        <title>Sequencing the genomes of 1000 actinobacteria strains.</title>
        <authorList>
            <person name="Klenk H.-P."/>
        </authorList>
    </citation>
    <scope>NUCLEOTIDE SEQUENCE [LARGE SCALE GENOMIC DNA]</scope>
    <source>
        <strain evidence="3 4">DSM 44442</strain>
    </source>
</reference>
<feature type="transmembrane region" description="Helical" evidence="2">
    <location>
        <begin position="82"/>
        <end position="102"/>
    </location>
</feature>
<protein>
    <submittedName>
        <fullName evidence="3">Uncharacterized protein</fullName>
    </submittedName>
</protein>
<feature type="transmembrane region" description="Helical" evidence="2">
    <location>
        <begin position="12"/>
        <end position="31"/>
    </location>
</feature>
<feature type="region of interest" description="Disordered" evidence="1">
    <location>
        <begin position="110"/>
        <end position="129"/>
    </location>
</feature>
<keyword evidence="4" id="KW-1185">Reference proteome</keyword>
<evidence type="ECO:0000313" key="4">
    <source>
        <dbReference type="Proteomes" id="UP000572051"/>
    </source>
</evidence>
<evidence type="ECO:0000313" key="3">
    <source>
        <dbReference type="EMBL" id="NYJ35675.1"/>
    </source>
</evidence>
<comment type="caution">
    <text evidence="3">The sequence shown here is derived from an EMBL/GenBank/DDBJ whole genome shotgun (WGS) entry which is preliminary data.</text>
</comment>
<proteinExistence type="predicted"/>
<evidence type="ECO:0000256" key="2">
    <source>
        <dbReference type="SAM" id="Phobius"/>
    </source>
</evidence>
<accession>A0A7Z0EP32</accession>
<dbReference type="Proteomes" id="UP000572051">
    <property type="component" value="Unassembled WGS sequence"/>
</dbReference>
<keyword evidence="2" id="KW-1133">Transmembrane helix</keyword>
<name>A0A7Z0EP32_9ACTN</name>
<dbReference type="AlphaFoldDB" id="A0A7Z0EP32"/>
<feature type="transmembrane region" description="Helical" evidence="2">
    <location>
        <begin position="38"/>
        <end position="62"/>
    </location>
</feature>
<dbReference type="RefSeq" id="WP_179824976.1">
    <property type="nucleotide sequence ID" value="NZ_JACCFS010000001.1"/>
</dbReference>
<gene>
    <name evidence="3" type="ORF">HNR10_003556</name>
</gene>
<keyword evidence="2" id="KW-0812">Transmembrane</keyword>